<comment type="caution">
    <text evidence="3">The sequence shown here is derived from an EMBL/GenBank/DDBJ whole genome shotgun (WGS) entry which is preliminary data.</text>
</comment>
<gene>
    <name evidence="3" type="ORF">CLV85_0406</name>
</gene>
<reference evidence="3 4" key="1">
    <citation type="submission" date="2017-11" db="EMBL/GenBank/DDBJ databases">
        <title>Genomic Encyclopedia of Archaeal and Bacterial Type Strains, Phase II (KMG-II): From Individual Species to Whole Genera.</title>
        <authorList>
            <person name="Goeker M."/>
        </authorList>
    </citation>
    <scope>NUCLEOTIDE SEQUENCE [LARGE SCALE GENOMIC DNA]</scope>
    <source>
        <strain evidence="3 4">DSM 16400</strain>
    </source>
</reference>
<dbReference type="InterPro" id="IPR012347">
    <property type="entry name" value="Ferritin-like"/>
</dbReference>
<feature type="signal peptide" evidence="1">
    <location>
        <begin position="1"/>
        <end position="25"/>
    </location>
</feature>
<proteinExistence type="predicted"/>
<dbReference type="InterPro" id="IPR005183">
    <property type="entry name" value="DUF305_CopM-like"/>
</dbReference>
<evidence type="ECO:0000256" key="1">
    <source>
        <dbReference type="SAM" id="SignalP"/>
    </source>
</evidence>
<dbReference type="AlphaFoldDB" id="A0A2M9D693"/>
<dbReference type="EMBL" id="PGFH01000001">
    <property type="protein sequence ID" value="PJJ81235.1"/>
    <property type="molecule type" value="Genomic_DNA"/>
</dbReference>
<dbReference type="PROSITE" id="PS51257">
    <property type="entry name" value="PROKAR_LIPOPROTEIN"/>
    <property type="match status" value="1"/>
</dbReference>
<organism evidence="3 4">
    <name type="scientific">Salinibacterium amurskyense</name>
    <dbReference type="NCBI Taxonomy" id="205941"/>
    <lineage>
        <taxon>Bacteria</taxon>
        <taxon>Bacillati</taxon>
        <taxon>Actinomycetota</taxon>
        <taxon>Actinomycetes</taxon>
        <taxon>Micrococcales</taxon>
        <taxon>Microbacteriaceae</taxon>
        <taxon>Salinibacterium</taxon>
    </lineage>
</organism>
<dbReference type="OrthoDB" id="26872at2"/>
<keyword evidence="4" id="KW-1185">Reference proteome</keyword>
<dbReference type="RefSeq" id="WP_100387941.1">
    <property type="nucleotide sequence ID" value="NZ_BMZU01000001.1"/>
</dbReference>
<dbReference type="Proteomes" id="UP000231742">
    <property type="component" value="Unassembled WGS sequence"/>
</dbReference>
<evidence type="ECO:0000313" key="3">
    <source>
        <dbReference type="EMBL" id="PJJ81235.1"/>
    </source>
</evidence>
<evidence type="ECO:0000259" key="2">
    <source>
        <dbReference type="Pfam" id="PF03713"/>
    </source>
</evidence>
<dbReference type="Gene3D" id="1.20.1260.10">
    <property type="match status" value="1"/>
</dbReference>
<keyword evidence="1" id="KW-0732">Signal</keyword>
<dbReference type="PANTHER" id="PTHR36933:SF1">
    <property type="entry name" value="SLL0788 PROTEIN"/>
    <property type="match status" value="1"/>
</dbReference>
<name>A0A2M9D693_9MICO</name>
<feature type="domain" description="DUF305" evidence="2">
    <location>
        <begin position="50"/>
        <end position="205"/>
    </location>
</feature>
<protein>
    <submittedName>
        <fullName evidence="3">Uncharacterized protein (DUF305 family)</fullName>
    </submittedName>
</protein>
<accession>A0A2M9D693</accession>
<dbReference type="PANTHER" id="PTHR36933">
    <property type="entry name" value="SLL0788 PROTEIN"/>
    <property type="match status" value="1"/>
</dbReference>
<feature type="chain" id="PRO_5014792939" evidence="1">
    <location>
        <begin position="26"/>
        <end position="208"/>
    </location>
</feature>
<dbReference type="Pfam" id="PF03713">
    <property type="entry name" value="DUF305"/>
    <property type="match status" value="1"/>
</dbReference>
<sequence length="208" mass="21999">MNTRATATAAIALTALLTLSGCVNGMTDVGHRSDSSSTNAAAAADANMTDVMFTAMMIPHHEQAVEMADMVLAKEGIDDRVVTLAEDIKAAQGPEIDLMSGWLDDWGIDMGDGMGEMSGLDGMDGVDGMGHGDGMMSESDMDELNEASGDEASRLFLEQMIVHHEGAIDMAERELDSGQNADVLELAQAIMDAQTIEIALMRDILSSL</sequence>
<evidence type="ECO:0000313" key="4">
    <source>
        <dbReference type="Proteomes" id="UP000231742"/>
    </source>
</evidence>